<name>A0ABN7T050_OIKDI</name>
<reference evidence="2 3" key="1">
    <citation type="submission" date="2021-04" db="EMBL/GenBank/DDBJ databases">
        <authorList>
            <person name="Bliznina A."/>
        </authorList>
    </citation>
    <scope>NUCLEOTIDE SEQUENCE [LARGE SCALE GENOMIC DNA]</scope>
</reference>
<evidence type="ECO:0000313" key="3">
    <source>
        <dbReference type="Proteomes" id="UP001158576"/>
    </source>
</evidence>
<accession>A0ABN7T050</accession>
<feature type="signal peptide" evidence="1">
    <location>
        <begin position="1"/>
        <end position="20"/>
    </location>
</feature>
<sequence>MKLSLSLIPAAFASLQSTHAENDRKVPPRTPEQRLNRLNQFAEEILIQHFPQLPSQEKWIGKFRKNAGRMLRAFERENCGFFDPSLPHGGPDPDFDEDRYDRENPRIGVKQITTGYRKWAERYINKCAGQRKHKYQVTRMNRWNQLLQNHYNRFNPLE</sequence>
<evidence type="ECO:0000256" key="1">
    <source>
        <dbReference type="SAM" id="SignalP"/>
    </source>
</evidence>
<keyword evidence="3" id="KW-1185">Reference proteome</keyword>
<protein>
    <submittedName>
        <fullName evidence="2">Oidioi.mRNA.OKI2018_I69.chr2.g5454.t1.cds</fullName>
    </submittedName>
</protein>
<dbReference type="Proteomes" id="UP001158576">
    <property type="component" value="Chromosome 2"/>
</dbReference>
<organism evidence="2 3">
    <name type="scientific">Oikopleura dioica</name>
    <name type="common">Tunicate</name>
    <dbReference type="NCBI Taxonomy" id="34765"/>
    <lineage>
        <taxon>Eukaryota</taxon>
        <taxon>Metazoa</taxon>
        <taxon>Chordata</taxon>
        <taxon>Tunicata</taxon>
        <taxon>Appendicularia</taxon>
        <taxon>Copelata</taxon>
        <taxon>Oikopleuridae</taxon>
        <taxon>Oikopleura</taxon>
    </lineage>
</organism>
<gene>
    <name evidence="2" type="ORF">OKIOD_LOCUS14219</name>
</gene>
<keyword evidence="1" id="KW-0732">Signal</keyword>
<evidence type="ECO:0000313" key="2">
    <source>
        <dbReference type="EMBL" id="CAG5111120.1"/>
    </source>
</evidence>
<dbReference type="EMBL" id="OU015567">
    <property type="protein sequence ID" value="CAG5111120.1"/>
    <property type="molecule type" value="Genomic_DNA"/>
</dbReference>
<proteinExistence type="predicted"/>
<feature type="chain" id="PRO_5046963280" evidence="1">
    <location>
        <begin position="21"/>
        <end position="158"/>
    </location>
</feature>